<name>A0A9P3HJ19_9FUNG</name>
<proteinExistence type="predicted"/>
<sequence length="283" mass="32319">MSSHKNNASPGDLMGYFRDPPHVLPLLEGKRGSQFFEAQVVSRKPQRTNLEDRPESGYISRYSLLRYTSDGRNQAYVLVAVLFLIGELQELVISLQEKKDLIPPNFDRHFFGDLATTLEAKEQALEGVTGTALLAMHDQLLKSYAELREAVTETGEEATPTHLLRLVEKLFDLNEAVLEYAPSKSVRRGKRRQTEERYAQSQSSEPDVTNPLQGMNHKRRKEEQIQVQSGSHPVQETSTMQKPVERSGSLSDEQLRRRLDDIFRTAQMLQLQVVEIRQCLNQQ</sequence>
<gene>
    <name evidence="2" type="ORF">EMPS_09906</name>
</gene>
<organism evidence="2 3">
    <name type="scientific">Entomortierella parvispora</name>
    <dbReference type="NCBI Taxonomy" id="205924"/>
    <lineage>
        <taxon>Eukaryota</taxon>
        <taxon>Fungi</taxon>
        <taxon>Fungi incertae sedis</taxon>
        <taxon>Mucoromycota</taxon>
        <taxon>Mortierellomycotina</taxon>
        <taxon>Mortierellomycetes</taxon>
        <taxon>Mortierellales</taxon>
        <taxon>Mortierellaceae</taxon>
        <taxon>Entomortierella</taxon>
    </lineage>
</organism>
<keyword evidence="3" id="KW-1185">Reference proteome</keyword>
<feature type="compositionally biased region" description="Polar residues" evidence="1">
    <location>
        <begin position="199"/>
        <end position="213"/>
    </location>
</feature>
<dbReference type="EMBL" id="BQFW01000013">
    <property type="protein sequence ID" value="GJJ77547.1"/>
    <property type="molecule type" value="Genomic_DNA"/>
</dbReference>
<evidence type="ECO:0000256" key="1">
    <source>
        <dbReference type="SAM" id="MobiDB-lite"/>
    </source>
</evidence>
<dbReference type="AlphaFoldDB" id="A0A9P3HJ19"/>
<evidence type="ECO:0000313" key="2">
    <source>
        <dbReference type="EMBL" id="GJJ77547.1"/>
    </source>
</evidence>
<feature type="compositionally biased region" description="Polar residues" evidence="1">
    <location>
        <begin position="225"/>
        <end position="241"/>
    </location>
</feature>
<reference evidence="2" key="1">
    <citation type="submission" date="2021-11" db="EMBL/GenBank/DDBJ databases">
        <authorList>
            <person name="Herlambang A."/>
            <person name="Guo Y."/>
            <person name="Takashima Y."/>
            <person name="Nishizawa T."/>
        </authorList>
    </citation>
    <scope>NUCLEOTIDE SEQUENCE</scope>
    <source>
        <strain evidence="2">E1425</strain>
    </source>
</reference>
<protein>
    <submittedName>
        <fullName evidence="2">Uncharacterized protein</fullName>
    </submittedName>
</protein>
<dbReference type="Proteomes" id="UP000827284">
    <property type="component" value="Unassembled WGS sequence"/>
</dbReference>
<feature type="region of interest" description="Disordered" evidence="1">
    <location>
        <begin position="184"/>
        <end position="253"/>
    </location>
</feature>
<accession>A0A9P3HJ19</accession>
<evidence type="ECO:0000313" key="3">
    <source>
        <dbReference type="Proteomes" id="UP000827284"/>
    </source>
</evidence>
<dbReference type="OrthoDB" id="2435072at2759"/>
<comment type="caution">
    <text evidence="2">The sequence shown here is derived from an EMBL/GenBank/DDBJ whole genome shotgun (WGS) entry which is preliminary data.</text>
</comment>
<reference evidence="2" key="2">
    <citation type="journal article" date="2022" name="Microbiol. Resour. Announc.">
        <title>Whole-Genome Sequence of Entomortierella parvispora E1425, a Mucoromycotan Fungus Associated with Burkholderiaceae-Related Endosymbiotic Bacteria.</title>
        <authorList>
            <person name="Herlambang A."/>
            <person name="Guo Y."/>
            <person name="Takashima Y."/>
            <person name="Narisawa K."/>
            <person name="Ohta H."/>
            <person name="Nishizawa T."/>
        </authorList>
    </citation>
    <scope>NUCLEOTIDE SEQUENCE</scope>
    <source>
        <strain evidence="2">E1425</strain>
    </source>
</reference>